<dbReference type="PANTHER" id="PTHR22988:SF76">
    <property type="entry name" value="CHROMOSOME UNDETERMINED SCAFFOLD_135, WHOLE GENOME SHOTGUN SEQUENCE"/>
    <property type="match status" value="1"/>
</dbReference>
<evidence type="ECO:0000256" key="12">
    <source>
        <dbReference type="SAM" id="MobiDB-lite"/>
    </source>
</evidence>
<feature type="domain" description="Protein kinase" evidence="13">
    <location>
        <begin position="163"/>
        <end position="471"/>
    </location>
</feature>
<dbReference type="PROSITE" id="PS00107">
    <property type="entry name" value="PROTEIN_KINASE_ATP"/>
    <property type="match status" value="1"/>
</dbReference>
<dbReference type="PROSITE" id="PS50011">
    <property type="entry name" value="PROTEIN_KINASE_DOM"/>
    <property type="match status" value="1"/>
</dbReference>
<dbReference type="STRING" id="105984.A0A427YBF8"/>
<evidence type="ECO:0000256" key="7">
    <source>
        <dbReference type="ARBA" id="ARBA00022840"/>
    </source>
</evidence>
<keyword evidence="4" id="KW-0808">Transferase</keyword>
<dbReference type="Gene3D" id="1.10.510.10">
    <property type="entry name" value="Transferase(Phosphotransferase) domain 1"/>
    <property type="match status" value="1"/>
</dbReference>
<evidence type="ECO:0000259" key="13">
    <source>
        <dbReference type="PROSITE" id="PS50011"/>
    </source>
</evidence>
<accession>A0A427YBF8</accession>
<dbReference type="FunFam" id="3.30.200.20:FF:000192">
    <property type="entry name" value="Serine/threonine-protein kinase cot-1"/>
    <property type="match status" value="1"/>
</dbReference>
<dbReference type="InterPro" id="IPR000719">
    <property type="entry name" value="Prot_kinase_dom"/>
</dbReference>
<dbReference type="PANTHER" id="PTHR22988">
    <property type="entry name" value="MYOTONIC DYSTROPHY S/T KINASE-RELATED"/>
    <property type="match status" value="1"/>
</dbReference>
<evidence type="ECO:0000256" key="1">
    <source>
        <dbReference type="ARBA" id="ARBA00012513"/>
    </source>
</evidence>
<keyword evidence="7 11" id="KW-0067">ATP-binding</keyword>
<evidence type="ECO:0000259" key="14">
    <source>
        <dbReference type="PROSITE" id="PS51285"/>
    </source>
</evidence>
<evidence type="ECO:0000256" key="2">
    <source>
        <dbReference type="ARBA" id="ARBA00022527"/>
    </source>
</evidence>
<evidence type="ECO:0000256" key="4">
    <source>
        <dbReference type="ARBA" id="ARBA00022679"/>
    </source>
</evidence>
<evidence type="ECO:0000256" key="6">
    <source>
        <dbReference type="ARBA" id="ARBA00022777"/>
    </source>
</evidence>
<dbReference type="GO" id="GO:0004674">
    <property type="term" value="F:protein serine/threonine kinase activity"/>
    <property type="evidence" value="ECO:0007669"/>
    <property type="project" value="UniProtKB-KW"/>
</dbReference>
<dbReference type="PROSITE" id="PS00108">
    <property type="entry name" value="PROTEIN_KINASE_ST"/>
    <property type="match status" value="1"/>
</dbReference>
<dbReference type="Gene3D" id="3.30.200.20">
    <property type="entry name" value="Phosphorylase Kinase, domain 1"/>
    <property type="match status" value="1"/>
</dbReference>
<reference evidence="15 16" key="1">
    <citation type="submission" date="2018-11" db="EMBL/GenBank/DDBJ databases">
        <title>Genome sequence of Apiotrichum porosum DSM 27194.</title>
        <authorList>
            <person name="Aliyu H."/>
            <person name="Gorte O."/>
            <person name="Ochsenreither K."/>
        </authorList>
    </citation>
    <scope>NUCLEOTIDE SEQUENCE [LARGE SCALE GENOMIC DNA]</scope>
    <source>
        <strain evidence="15 16">DSM 27194</strain>
    </source>
</reference>
<dbReference type="PROSITE" id="PS51285">
    <property type="entry name" value="AGC_KINASE_CTER"/>
    <property type="match status" value="1"/>
</dbReference>
<dbReference type="OrthoDB" id="3638488at2759"/>
<dbReference type="Proteomes" id="UP000279236">
    <property type="component" value="Unassembled WGS sequence"/>
</dbReference>
<dbReference type="InterPro" id="IPR011009">
    <property type="entry name" value="Kinase-like_dom_sf"/>
</dbReference>
<gene>
    <name evidence="15" type="primary">CBK1</name>
    <name evidence="15" type="ORF">EHS24_000832</name>
</gene>
<evidence type="ECO:0000256" key="3">
    <source>
        <dbReference type="ARBA" id="ARBA00022553"/>
    </source>
</evidence>
<organism evidence="15 16">
    <name type="scientific">Apiotrichum porosum</name>
    <dbReference type="NCBI Taxonomy" id="105984"/>
    <lineage>
        <taxon>Eukaryota</taxon>
        <taxon>Fungi</taxon>
        <taxon>Dikarya</taxon>
        <taxon>Basidiomycota</taxon>
        <taxon>Agaricomycotina</taxon>
        <taxon>Tremellomycetes</taxon>
        <taxon>Trichosporonales</taxon>
        <taxon>Trichosporonaceae</taxon>
        <taxon>Apiotrichum</taxon>
    </lineage>
</organism>
<keyword evidence="2" id="KW-0723">Serine/threonine-protein kinase</keyword>
<comment type="similarity">
    <text evidence="8">Belongs to the protein kinase superfamily. STE Ser/Thr protein kinase family. COT1 subfamily.</text>
</comment>
<dbReference type="FunFam" id="1.10.510.10:FF:000086">
    <property type="entry name" value="Non-specific serine/threonine protein kinase"/>
    <property type="match status" value="1"/>
</dbReference>
<feature type="binding site" evidence="11">
    <location>
        <position position="192"/>
    </location>
    <ligand>
        <name>ATP</name>
        <dbReference type="ChEBI" id="CHEBI:30616"/>
    </ligand>
</feature>
<dbReference type="AlphaFoldDB" id="A0A427YBF8"/>
<dbReference type="SUPFAM" id="SSF56112">
    <property type="entry name" value="Protein kinase-like (PK-like)"/>
    <property type="match status" value="1"/>
</dbReference>
<feature type="compositionally biased region" description="Low complexity" evidence="12">
    <location>
        <begin position="34"/>
        <end position="59"/>
    </location>
</feature>
<proteinExistence type="inferred from homology"/>
<dbReference type="EC" id="2.7.11.1" evidence="1"/>
<keyword evidence="3" id="KW-0597">Phosphoprotein</keyword>
<dbReference type="InterPro" id="IPR017441">
    <property type="entry name" value="Protein_kinase_ATP_BS"/>
</dbReference>
<comment type="catalytic activity">
    <reaction evidence="9">
        <text>L-threonyl-[protein] + ATP = O-phospho-L-threonyl-[protein] + ADP + H(+)</text>
        <dbReference type="Rhea" id="RHEA:46608"/>
        <dbReference type="Rhea" id="RHEA-COMP:11060"/>
        <dbReference type="Rhea" id="RHEA-COMP:11605"/>
        <dbReference type="ChEBI" id="CHEBI:15378"/>
        <dbReference type="ChEBI" id="CHEBI:30013"/>
        <dbReference type="ChEBI" id="CHEBI:30616"/>
        <dbReference type="ChEBI" id="CHEBI:61977"/>
        <dbReference type="ChEBI" id="CHEBI:456216"/>
        <dbReference type="EC" id="2.7.11.1"/>
    </reaction>
</comment>
<dbReference type="FunFam" id="1.10.510.10:FF:000229">
    <property type="entry name" value="Serine/threonine-protein kinase cot-1"/>
    <property type="match status" value="1"/>
</dbReference>
<evidence type="ECO:0000256" key="10">
    <source>
        <dbReference type="ARBA" id="ARBA00048679"/>
    </source>
</evidence>
<name>A0A427YBF8_9TREE</name>
<dbReference type="GO" id="GO:0005524">
    <property type="term" value="F:ATP binding"/>
    <property type="evidence" value="ECO:0007669"/>
    <property type="project" value="UniProtKB-UniRule"/>
</dbReference>
<keyword evidence="5 11" id="KW-0547">Nucleotide-binding</keyword>
<evidence type="ECO:0000256" key="5">
    <source>
        <dbReference type="ARBA" id="ARBA00022741"/>
    </source>
</evidence>
<evidence type="ECO:0000313" key="16">
    <source>
        <dbReference type="Proteomes" id="UP000279236"/>
    </source>
</evidence>
<dbReference type="InterPro" id="IPR008271">
    <property type="entry name" value="Ser/Thr_kinase_AS"/>
</dbReference>
<dbReference type="Pfam" id="PF00069">
    <property type="entry name" value="Pkinase"/>
    <property type="match status" value="2"/>
</dbReference>
<sequence>MAGAQQVGRTSPMPPVPHVAQSNIGQPGQVGHPQMAQYGQFAQQQQQQQHQQHQQMYMGPGENGHAPAADKGPDYVYFERRPNQFSETTRGKATAAKMKLELYYKEAVEGVVGRKERRTTLEKQLHTDPTLPDSHKARQLLALGRRESNFLRLRRTRIGLEDFRTVKVIGKGAFGEVRLVQKADTGKIYAMKSLRKNEMFKKDQLAHVRAERDVLAESNSAWVVQLYYSFQDNNYLYLVMEFLPGGDLMTMLIKYDTFSEDVTKFYMAECILAIEAVHNLGFIHRDIKPDNILIDQMGHVKLSDFGLSTGFHKQHDSAYYQKLLGGGDVSNHRHSAAGNQSRNSVMVNAINLTMTSKQDIATWKANRRKLAYSTVGTPDYISPEIFLQQGYGKECDWWSLGAIMFECLVGYPPFCSENAHDVYRKIIDWRNHLYFPDDVHLSREAEDLVRRMLCEADRRLTVEQLKVHPFFYGVDWATIRNIDAPFVPHLRSITDTSYFPTDELEQVPEVPQDANTGPNATKDLAFLGYTFRRYEML</sequence>
<feature type="domain" description="AGC-kinase C-terminal" evidence="14">
    <location>
        <begin position="472"/>
        <end position="537"/>
    </location>
</feature>
<dbReference type="SMART" id="SM00220">
    <property type="entry name" value="S_TKc"/>
    <property type="match status" value="1"/>
</dbReference>
<comment type="catalytic activity">
    <reaction evidence="10">
        <text>L-seryl-[protein] + ATP = O-phospho-L-seryl-[protein] + ADP + H(+)</text>
        <dbReference type="Rhea" id="RHEA:17989"/>
        <dbReference type="Rhea" id="RHEA-COMP:9863"/>
        <dbReference type="Rhea" id="RHEA-COMP:11604"/>
        <dbReference type="ChEBI" id="CHEBI:15378"/>
        <dbReference type="ChEBI" id="CHEBI:29999"/>
        <dbReference type="ChEBI" id="CHEBI:30616"/>
        <dbReference type="ChEBI" id="CHEBI:83421"/>
        <dbReference type="ChEBI" id="CHEBI:456216"/>
        <dbReference type="EC" id="2.7.11.1"/>
    </reaction>
</comment>
<dbReference type="GeneID" id="39585375"/>
<evidence type="ECO:0000256" key="9">
    <source>
        <dbReference type="ARBA" id="ARBA00047899"/>
    </source>
</evidence>
<protein>
    <recommendedName>
        <fullName evidence="1">non-specific serine/threonine protein kinase</fullName>
        <ecNumber evidence="1">2.7.11.1</ecNumber>
    </recommendedName>
</protein>
<dbReference type="RefSeq" id="XP_028480505.1">
    <property type="nucleotide sequence ID" value="XM_028616648.1"/>
</dbReference>
<evidence type="ECO:0000256" key="8">
    <source>
        <dbReference type="ARBA" id="ARBA00038271"/>
    </source>
</evidence>
<keyword evidence="6 15" id="KW-0418">Kinase</keyword>
<dbReference type="EMBL" id="RSCE01000001">
    <property type="protein sequence ID" value="RSH88297.1"/>
    <property type="molecule type" value="Genomic_DNA"/>
</dbReference>
<feature type="region of interest" description="Disordered" evidence="12">
    <location>
        <begin position="1"/>
        <end position="74"/>
    </location>
</feature>
<dbReference type="GO" id="GO:0071944">
    <property type="term" value="C:cell periphery"/>
    <property type="evidence" value="ECO:0007669"/>
    <property type="project" value="UniProtKB-ARBA"/>
</dbReference>
<dbReference type="InterPro" id="IPR000961">
    <property type="entry name" value="AGC-kinase_C"/>
</dbReference>
<dbReference type="InterPro" id="IPR050839">
    <property type="entry name" value="Rho-assoc_Ser/Thr_Kinase"/>
</dbReference>
<evidence type="ECO:0000256" key="11">
    <source>
        <dbReference type="PROSITE-ProRule" id="PRU10141"/>
    </source>
</evidence>
<keyword evidence="16" id="KW-1185">Reference proteome</keyword>
<dbReference type="SMART" id="SM00133">
    <property type="entry name" value="S_TK_X"/>
    <property type="match status" value="1"/>
</dbReference>
<comment type="caution">
    <text evidence="15">The sequence shown here is derived from an EMBL/GenBank/DDBJ whole genome shotgun (WGS) entry which is preliminary data.</text>
</comment>
<evidence type="ECO:0000313" key="15">
    <source>
        <dbReference type="EMBL" id="RSH88297.1"/>
    </source>
</evidence>